<proteinExistence type="inferred from homology"/>
<evidence type="ECO:0000256" key="3">
    <source>
        <dbReference type="ARBA" id="ARBA00022729"/>
    </source>
</evidence>
<organism evidence="7 8">
    <name type="scientific">Nakamurella leprariae</name>
    <dbReference type="NCBI Taxonomy" id="2803911"/>
    <lineage>
        <taxon>Bacteria</taxon>
        <taxon>Bacillati</taxon>
        <taxon>Actinomycetota</taxon>
        <taxon>Actinomycetes</taxon>
        <taxon>Nakamurellales</taxon>
        <taxon>Nakamurellaceae</taxon>
        <taxon>Nakamurella</taxon>
    </lineage>
</organism>
<accession>A0A939C0U8</accession>
<dbReference type="EMBL" id="JAERWK010000030">
    <property type="protein sequence ID" value="MBM9469600.1"/>
    <property type="molecule type" value="Genomic_DNA"/>
</dbReference>
<feature type="signal peptide" evidence="5">
    <location>
        <begin position="1"/>
        <end position="31"/>
    </location>
</feature>
<dbReference type="InterPro" id="IPR015168">
    <property type="entry name" value="SsuA/THI5"/>
</dbReference>
<name>A0A939C0U8_9ACTN</name>
<comment type="similarity">
    <text evidence="2">Belongs to the bacterial solute-binding protein SsuA/TauA family.</text>
</comment>
<dbReference type="PROSITE" id="PS51257">
    <property type="entry name" value="PROKAR_LIPOPROTEIN"/>
    <property type="match status" value="1"/>
</dbReference>
<dbReference type="AlphaFoldDB" id="A0A939C0U8"/>
<keyword evidence="3 5" id="KW-0732">Signal</keyword>
<feature type="region of interest" description="Disordered" evidence="4">
    <location>
        <begin position="40"/>
        <end position="72"/>
    </location>
</feature>
<comment type="caution">
    <text evidence="7">The sequence shown here is derived from an EMBL/GenBank/DDBJ whole genome shotgun (WGS) entry which is preliminary data.</text>
</comment>
<dbReference type="PANTHER" id="PTHR30024">
    <property type="entry name" value="ALIPHATIC SULFONATES-BINDING PROTEIN-RELATED"/>
    <property type="match status" value="1"/>
</dbReference>
<dbReference type="RefSeq" id="WP_205262564.1">
    <property type="nucleotide sequence ID" value="NZ_JAERWK010000030.1"/>
</dbReference>
<dbReference type="Proteomes" id="UP000663792">
    <property type="component" value="Unassembled WGS sequence"/>
</dbReference>
<evidence type="ECO:0000259" key="6">
    <source>
        <dbReference type="Pfam" id="PF09084"/>
    </source>
</evidence>
<keyword evidence="8" id="KW-1185">Reference proteome</keyword>
<dbReference type="PANTHER" id="PTHR30024:SF47">
    <property type="entry name" value="TAURINE-BINDING PERIPLASMIC PROTEIN"/>
    <property type="match status" value="1"/>
</dbReference>
<protein>
    <submittedName>
        <fullName evidence="7">ABC transporter substrate-binding protein</fullName>
    </submittedName>
</protein>
<sequence>MFSSLPRLRSRRRSRFLTVAAVAVAASMVLAGCGDSSGPAAAGGPAGSADDQATTTSTAGSSSPQSAGALPGGLDPADPVKIRIADAANTNLLELAKGEGFFARYGLEPELSSLNSGVNVLAALQGGSIEFGYADFFAGINAIANGFDVRLISNNNGNGVNFNFLVKDGAVADVADLAGKKVGVAPVPQITVNARGFLKANGVDPDSVEIAVITDPNGAIPGLERGDYDALGGASWTQVYQNDGSDGYDFATIGDPSSKAWTQPDATTAAFWATGEYAEANPEVAAALTNALHSYRKWWNDLPTDDKVDLVKKYQDLDYRAIVGDDQEKLTNLVSSTAFQSGPIDLEATQTWYQLGLDYAPDKITAGVEWQSHVFDSARQPEPND</sequence>
<evidence type="ECO:0000313" key="8">
    <source>
        <dbReference type="Proteomes" id="UP000663792"/>
    </source>
</evidence>
<feature type="domain" description="SsuA/THI5-like" evidence="6">
    <location>
        <begin position="95"/>
        <end position="293"/>
    </location>
</feature>
<evidence type="ECO:0000256" key="4">
    <source>
        <dbReference type="SAM" id="MobiDB-lite"/>
    </source>
</evidence>
<reference evidence="7" key="1">
    <citation type="submission" date="2021-01" db="EMBL/GenBank/DDBJ databases">
        <title>YIM 132084 draft genome.</title>
        <authorList>
            <person name="An D."/>
        </authorList>
    </citation>
    <scope>NUCLEOTIDE SEQUENCE</scope>
    <source>
        <strain evidence="7">YIM 132084</strain>
    </source>
</reference>
<evidence type="ECO:0000313" key="7">
    <source>
        <dbReference type="EMBL" id="MBM9469600.1"/>
    </source>
</evidence>
<evidence type="ECO:0000256" key="2">
    <source>
        <dbReference type="ARBA" id="ARBA00010742"/>
    </source>
</evidence>
<dbReference type="Gene3D" id="3.40.190.10">
    <property type="entry name" value="Periplasmic binding protein-like II"/>
    <property type="match status" value="2"/>
</dbReference>
<gene>
    <name evidence="7" type="ORF">JL106_20135</name>
</gene>
<dbReference type="Pfam" id="PF09084">
    <property type="entry name" value="NMT1"/>
    <property type="match status" value="1"/>
</dbReference>
<comment type="subcellular location">
    <subcellularLocation>
        <location evidence="1">Periplasm</location>
    </subcellularLocation>
</comment>
<evidence type="ECO:0000256" key="1">
    <source>
        <dbReference type="ARBA" id="ARBA00004418"/>
    </source>
</evidence>
<feature type="chain" id="PRO_5038779857" evidence="5">
    <location>
        <begin position="32"/>
        <end position="385"/>
    </location>
</feature>
<dbReference type="SUPFAM" id="SSF53850">
    <property type="entry name" value="Periplasmic binding protein-like II"/>
    <property type="match status" value="1"/>
</dbReference>
<evidence type="ECO:0000256" key="5">
    <source>
        <dbReference type="SAM" id="SignalP"/>
    </source>
</evidence>
<dbReference type="GO" id="GO:0042597">
    <property type="term" value="C:periplasmic space"/>
    <property type="evidence" value="ECO:0007669"/>
    <property type="project" value="UniProtKB-SubCell"/>
</dbReference>